<evidence type="ECO:0000256" key="4">
    <source>
        <dbReference type="ARBA" id="ARBA00023140"/>
    </source>
</evidence>
<evidence type="ECO:0000256" key="9">
    <source>
        <dbReference type="RuleBase" id="RU003707"/>
    </source>
</evidence>
<keyword evidence="3" id="KW-0443">Lipid metabolism</keyword>
<dbReference type="STRING" id="337701.SAMN05444398_105264"/>
<dbReference type="SUPFAM" id="SSF48179">
    <property type="entry name" value="6-phosphogluconate dehydrogenase C-terminal domain-like"/>
    <property type="match status" value="2"/>
</dbReference>
<keyword evidence="12" id="KW-1185">Reference proteome</keyword>
<comment type="similarity">
    <text evidence="9">Belongs to the enoyl-CoA hydratase/isomerase family.</text>
</comment>
<comment type="subunit">
    <text evidence="2">Monomer.</text>
</comment>
<protein>
    <submittedName>
        <fullName evidence="11">3-hydroxyacyl-CoA dehydrogenase</fullName>
    </submittedName>
</protein>
<dbReference type="AlphaFoldDB" id="A0A1M7DGY2"/>
<dbReference type="InterPro" id="IPR008927">
    <property type="entry name" value="6-PGluconate_DH-like_C_sf"/>
</dbReference>
<dbReference type="PROSITE" id="PS00166">
    <property type="entry name" value="ENOYL_COA_HYDRATASE"/>
    <property type="match status" value="1"/>
</dbReference>
<dbReference type="GO" id="GO:0004300">
    <property type="term" value="F:enoyl-CoA hydratase activity"/>
    <property type="evidence" value="ECO:0007669"/>
    <property type="project" value="UniProtKB-ARBA"/>
</dbReference>
<evidence type="ECO:0000259" key="10">
    <source>
        <dbReference type="Pfam" id="PF00725"/>
    </source>
</evidence>
<dbReference type="InterPro" id="IPR036291">
    <property type="entry name" value="NAD(P)-bd_dom_sf"/>
</dbReference>
<dbReference type="GO" id="GO:0003857">
    <property type="term" value="F:(3S)-3-hydroxyacyl-CoA dehydrogenase (NAD+) activity"/>
    <property type="evidence" value="ECO:0007669"/>
    <property type="project" value="UniProtKB-EC"/>
</dbReference>
<keyword evidence="4" id="KW-0576">Peroxisome</keyword>
<organism evidence="11 12">
    <name type="scientific">Roseovarius pacificus</name>
    <dbReference type="NCBI Taxonomy" id="337701"/>
    <lineage>
        <taxon>Bacteria</taxon>
        <taxon>Pseudomonadati</taxon>
        <taxon>Pseudomonadota</taxon>
        <taxon>Alphaproteobacteria</taxon>
        <taxon>Rhodobacterales</taxon>
        <taxon>Roseobacteraceae</taxon>
        <taxon>Roseovarius</taxon>
    </lineage>
</organism>
<dbReference type="Pfam" id="PF00725">
    <property type="entry name" value="3HCDH"/>
    <property type="match status" value="1"/>
</dbReference>
<comment type="catalytic activity">
    <reaction evidence="8">
        <text>a (3S)-3-hydroxyacyl-CoA + NAD(+) = a 3-oxoacyl-CoA + NADH + H(+)</text>
        <dbReference type="Rhea" id="RHEA:22432"/>
        <dbReference type="ChEBI" id="CHEBI:15378"/>
        <dbReference type="ChEBI" id="CHEBI:57318"/>
        <dbReference type="ChEBI" id="CHEBI:57540"/>
        <dbReference type="ChEBI" id="CHEBI:57945"/>
        <dbReference type="ChEBI" id="CHEBI:90726"/>
        <dbReference type="EC" id="1.1.1.35"/>
    </reaction>
</comment>
<dbReference type="Gene3D" id="1.10.1040.50">
    <property type="match status" value="1"/>
</dbReference>
<dbReference type="OrthoDB" id="9771883at2"/>
<feature type="domain" description="3-hydroxyacyl-CoA dehydrogenase C-terminal" evidence="10">
    <location>
        <begin position="471"/>
        <end position="562"/>
    </location>
</feature>
<evidence type="ECO:0000256" key="5">
    <source>
        <dbReference type="ARBA" id="ARBA00023235"/>
    </source>
</evidence>
<name>A0A1M7DGY2_9RHOB</name>
<evidence type="ECO:0000256" key="7">
    <source>
        <dbReference type="ARBA" id="ARBA00023268"/>
    </source>
</evidence>
<dbReference type="SUPFAM" id="SSF52096">
    <property type="entry name" value="ClpP/crotonase"/>
    <property type="match status" value="1"/>
</dbReference>
<dbReference type="PANTHER" id="PTHR23309">
    <property type="entry name" value="3-HYDROXYACYL-COA DEHYROGENASE"/>
    <property type="match status" value="1"/>
</dbReference>
<evidence type="ECO:0000256" key="8">
    <source>
        <dbReference type="ARBA" id="ARBA00049556"/>
    </source>
</evidence>
<dbReference type="CDD" id="cd06558">
    <property type="entry name" value="crotonase-like"/>
    <property type="match status" value="1"/>
</dbReference>
<dbReference type="GO" id="GO:0006635">
    <property type="term" value="P:fatty acid beta-oxidation"/>
    <property type="evidence" value="ECO:0007669"/>
    <property type="project" value="TreeGrafter"/>
</dbReference>
<dbReference type="InterPro" id="IPR001753">
    <property type="entry name" value="Enoyl-CoA_hydra/iso"/>
</dbReference>
<dbReference type="Proteomes" id="UP000183974">
    <property type="component" value="Unassembled WGS sequence"/>
</dbReference>
<evidence type="ECO:0000313" key="12">
    <source>
        <dbReference type="Proteomes" id="UP000183974"/>
    </source>
</evidence>
<accession>A0A1M7DGY2</accession>
<dbReference type="InterPro" id="IPR018376">
    <property type="entry name" value="Enoyl-CoA_hyd/isom_CS"/>
</dbReference>
<dbReference type="RefSeq" id="WP_084729091.1">
    <property type="nucleotide sequence ID" value="NZ_BMLR01000005.1"/>
</dbReference>
<dbReference type="InterPro" id="IPR006108">
    <property type="entry name" value="3HC_DH_C"/>
</dbReference>
<comment type="subcellular location">
    <subcellularLocation>
        <location evidence="1">Peroxisome</location>
    </subcellularLocation>
</comment>
<dbReference type="SUPFAM" id="SSF51735">
    <property type="entry name" value="NAD(P)-binding Rossmann-fold domains"/>
    <property type="match status" value="1"/>
</dbReference>
<dbReference type="EMBL" id="FRBR01000005">
    <property type="protein sequence ID" value="SHL78796.1"/>
    <property type="molecule type" value="Genomic_DNA"/>
</dbReference>
<sequence>MTSEIHHELRDGVALVTLDRPVANALAPSLRAELCDVLANVMTDDAARAVVLRGAGNGFSSGVDISEYDGPLASPWISDLCNLIENAPKPVVACLHGAVLGAGFELALAAHARVASRQARLALPEVTLGLIPSGGATQRLPRIVGAQAALEFMLSGQVVAADDPRMARLCDRLVESDPLDAALDLARDLAGRGTWRRTCDFQRGFSDPERYRKAVGGIAAQLAAAEGPEHDVVKCVEAAQLLPFDRGLEFEEALFQDRLNSPEARARRHLYTAERRAAIFPEVARVPQPQHLKRIALLGDGALLAELAVALLDGGKHVDLIASSEGATEAVLKRVAGIYQGAVASKRLDASERDARLVRLARQDGAKEPPAVDLVMDTGQGAIPDDLSRSYAGAIWAVLGDGPRVASRSEYIADPSRCLGLRLYRPAHSVGLAEIAVPDGAEPAAISAVARMLMGLGRTVIRCSGAPGGVGDTMHAALCRAGLALAQAGVSPYAVDAAACDLGFSQGPFRMMDAEGLEPELERIDRLARLREEPPLPDWGLLQARIADGATGQAAGRGFYLYPENGDPQPDATVSAWSDAQDTDADLSNISVQEALHAALVNAAARLVVDKVVLRASDIDVVMVKGLGFDSKLGGPLLQADLQGILHLLRVMRELETLDPTLWRPDALIEDMVKNGRGFFGRSV</sequence>
<evidence type="ECO:0000313" key="11">
    <source>
        <dbReference type="EMBL" id="SHL78796.1"/>
    </source>
</evidence>
<keyword evidence="6" id="KW-0456">Lyase</keyword>
<dbReference type="GO" id="GO:0016853">
    <property type="term" value="F:isomerase activity"/>
    <property type="evidence" value="ECO:0007669"/>
    <property type="project" value="UniProtKB-KW"/>
</dbReference>
<keyword evidence="5" id="KW-0413">Isomerase</keyword>
<keyword evidence="3" id="KW-0442">Lipid degradation</keyword>
<dbReference type="Pfam" id="PF00378">
    <property type="entry name" value="ECH_1"/>
    <property type="match status" value="1"/>
</dbReference>
<evidence type="ECO:0000256" key="3">
    <source>
        <dbReference type="ARBA" id="ARBA00022963"/>
    </source>
</evidence>
<dbReference type="Gene3D" id="3.90.226.10">
    <property type="entry name" value="2-enoyl-CoA Hydratase, Chain A, domain 1"/>
    <property type="match status" value="1"/>
</dbReference>
<proteinExistence type="inferred from homology"/>
<evidence type="ECO:0000256" key="1">
    <source>
        <dbReference type="ARBA" id="ARBA00004275"/>
    </source>
</evidence>
<reference evidence="11 12" key="1">
    <citation type="submission" date="2016-11" db="EMBL/GenBank/DDBJ databases">
        <authorList>
            <person name="Jaros S."/>
            <person name="Januszkiewicz K."/>
            <person name="Wedrychowicz H."/>
        </authorList>
    </citation>
    <scope>NUCLEOTIDE SEQUENCE [LARGE SCALE GENOMIC DNA]</scope>
    <source>
        <strain evidence="11 12">DSM 29589</strain>
    </source>
</reference>
<evidence type="ECO:0000256" key="6">
    <source>
        <dbReference type="ARBA" id="ARBA00023239"/>
    </source>
</evidence>
<gene>
    <name evidence="11" type="ORF">SAMN05444398_105264</name>
</gene>
<dbReference type="InterPro" id="IPR029045">
    <property type="entry name" value="ClpP/crotonase-like_dom_sf"/>
</dbReference>
<keyword evidence="7" id="KW-0511">Multifunctional enzyme</keyword>
<dbReference type="PANTHER" id="PTHR23309:SF49">
    <property type="entry name" value="PEROXISOMAL BIFUNCTIONAL ENZYME"/>
    <property type="match status" value="1"/>
</dbReference>
<evidence type="ECO:0000256" key="2">
    <source>
        <dbReference type="ARBA" id="ARBA00011245"/>
    </source>
</evidence>
<dbReference type="Gene3D" id="3.40.50.720">
    <property type="entry name" value="NAD(P)-binding Rossmann-like Domain"/>
    <property type="match status" value="1"/>
</dbReference>